<organism evidence="2 3">
    <name type="scientific">Castilleja foliolosa</name>
    <dbReference type="NCBI Taxonomy" id="1961234"/>
    <lineage>
        <taxon>Eukaryota</taxon>
        <taxon>Viridiplantae</taxon>
        <taxon>Streptophyta</taxon>
        <taxon>Embryophyta</taxon>
        <taxon>Tracheophyta</taxon>
        <taxon>Spermatophyta</taxon>
        <taxon>Magnoliopsida</taxon>
        <taxon>eudicotyledons</taxon>
        <taxon>Gunneridae</taxon>
        <taxon>Pentapetalae</taxon>
        <taxon>asterids</taxon>
        <taxon>lamiids</taxon>
        <taxon>Lamiales</taxon>
        <taxon>Orobanchaceae</taxon>
        <taxon>Pedicularideae</taxon>
        <taxon>Castillejinae</taxon>
        <taxon>Castilleja</taxon>
    </lineage>
</organism>
<sequence>MAFSSSVLLRLIRPKGIVRSSSNFCIFRKWPARPGASLFNRRGICTATATTACDVVGNQDSSPWLMLPPEIEAGTTSYKFYNLADGKVQTRCLSDEIRDLRLTCRGSSHGWLALLSQHDDGFFLYNPISGRHIKLPSILNLPTYDPHEDILVSPRSVIKVILSCSPDEDEDNCRVCKILKHLIPN</sequence>
<accession>A0ABD3CHH1</accession>
<dbReference type="AlphaFoldDB" id="A0ABD3CHH1"/>
<dbReference type="Proteomes" id="UP001632038">
    <property type="component" value="Unassembled WGS sequence"/>
</dbReference>
<evidence type="ECO:0000313" key="3">
    <source>
        <dbReference type="Proteomes" id="UP001632038"/>
    </source>
</evidence>
<feature type="domain" description="KIB1-4 beta-propeller" evidence="1">
    <location>
        <begin position="80"/>
        <end position="175"/>
    </location>
</feature>
<proteinExistence type="predicted"/>
<dbReference type="PANTHER" id="PTHR44259">
    <property type="entry name" value="OS07G0183000 PROTEIN-RELATED"/>
    <property type="match status" value="1"/>
</dbReference>
<evidence type="ECO:0000259" key="1">
    <source>
        <dbReference type="Pfam" id="PF03478"/>
    </source>
</evidence>
<dbReference type="Pfam" id="PF03478">
    <property type="entry name" value="Beta-prop_KIB1-4"/>
    <property type="match status" value="1"/>
</dbReference>
<dbReference type="EMBL" id="JAVIJP010000034">
    <property type="protein sequence ID" value="KAL3629331.1"/>
    <property type="molecule type" value="Genomic_DNA"/>
</dbReference>
<protein>
    <recommendedName>
        <fullName evidence="1">KIB1-4 beta-propeller domain-containing protein</fullName>
    </recommendedName>
</protein>
<gene>
    <name evidence="2" type="ORF">CASFOL_026553</name>
</gene>
<dbReference type="InterPro" id="IPR005174">
    <property type="entry name" value="KIB1-4_b-propeller"/>
</dbReference>
<dbReference type="InterPro" id="IPR050942">
    <property type="entry name" value="F-box_BR-signaling"/>
</dbReference>
<dbReference type="PANTHER" id="PTHR44259:SF37">
    <property type="entry name" value="DUF1618 DOMAIN-CONTAINING PROTEIN"/>
    <property type="match status" value="1"/>
</dbReference>
<comment type="caution">
    <text evidence="2">The sequence shown here is derived from an EMBL/GenBank/DDBJ whole genome shotgun (WGS) entry which is preliminary data.</text>
</comment>
<keyword evidence="3" id="KW-1185">Reference proteome</keyword>
<reference evidence="3" key="1">
    <citation type="journal article" date="2024" name="IScience">
        <title>Strigolactones Initiate the Formation of Haustorium-like Structures in Castilleja.</title>
        <authorList>
            <person name="Buerger M."/>
            <person name="Peterson D."/>
            <person name="Chory J."/>
        </authorList>
    </citation>
    <scope>NUCLEOTIDE SEQUENCE [LARGE SCALE GENOMIC DNA]</scope>
</reference>
<evidence type="ECO:0000313" key="2">
    <source>
        <dbReference type="EMBL" id="KAL3629331.1"/>
    </source>
</evidence>
<name>A0ABD3CHH1_9LAMI</name>